<dbReference type="GO" id="GO:0005737">
    <property type="term" value="C:cytoplasm"/>
    <property type="evidence" value="ECO:0007669"/>
    <property type="project" value="UniProtKB-SubCell"/>
</dbReference>
<comment type="similarity">
    <text evidence="3">Belongs to the FKBP-type PPIase family.</text>
</comment>
<keyword evidence="8" id="KW-0413">Isomerase</keyword>
<keyword evidence="6" id="KW-0697">Rotamase</keyword>
<dbReference type="InterPro" id="IPR001179">
    <property type="entry name" value="PPIase_FKBP_dom"/>
</dbReference>
<keyword evidence="7" id="KW-0143">Chaperone</keyword>
<evidence type="ECO:0000256" key="5">
    <source>
        <dbReference type="ARBA" id="ARBA00022490"/>
    </source>
</evidence>
<evidence type="ECO:0000256" key="8">
    <source>
        <dbReference type="ARBA" id="ARBA00023235"/>
    </source>
</evidence>
<dbReference type="AlphaFoldDB" id="A0A382LK43"/>
<comment type="subcellular location">
    <subcellularLocation>
        <location evidence="2">Cytoplasm</location>
    </subcellularLocation>
</comment>
<dbReference type="GO" id="GO:0003755">
    <property type="term" value="F:peptidyl-prolyl cis-trans isomerase activity"/>
    <property type="evidence" value="ECO:0007669"/>
    <property type="project" value="UniProtKB-KW"/>
</dbReference>
<dbReference type="GO" id="GO:0042026">
    <property type="term" value="P:protein refolding"/>
    <property type="evidence" value="ECO:0007669"/>
    <property type="project" value="UniProtKB-ARBA"/>
</dbReference>
<dbReference type="PROSITE" id="PS50059">
    <property type="entry name" value="FKBP_PPIASE"/>
    <property type="match status" value="1"/>
</dbReference>
<proteinExistence type="inferred from homology"/>
<dbReference type="PANTHER" id="PTHR47861:SF3">
    <property type="entry name" value="FKBP-TYPE PEPTIDYL-PROLYL CIS-TRANS ISOMERASE SLYD"/>
    <property type="match status" value="1"/>
</dbReference>
<evidence type="ECO:0000256" key="7">
    <source>
        <dbReference type="ARBA" id="ARBA00023186"/>
    </source>
</evidence>
<evidence type="ECO:0000259" key="9">
    <source>
        <dbReference type="PROSITE" id="PS50059"/>
    </source>
</evidence>
<evidence type="ECO:0000256" key="3">
    <source>
        <dbReference type="ARBA" id="ARBA00006577"/>
    </source>
</evidence>
<keyword evidence="5" id="KW-0963">Cytoplasm</keyword>
<comment type="catalytic activity">
    <reaction evidence="1">
        <text>[protein]-peptidylproline (omega=180) = [protein]-peptidylproline (omega=0)</text>
        <dbReference type="Rhea" id="RHEA:16237"/>
        <dbReference type="Rhea" id="RHEA-COMP:10747"/>
        <dbReference type="Rhea" id="RHEA-COMP:10748"/>
        <dbReference type="ChEBI" id="CHEBI:83833"/>
        <dbReference type="ChEBI" id="CHEBI:83834"/>
        <dbReference type="EC" id="5.2.1.8"/>
    </reaction>
</comment>
<sequence>MTDMANTNKSEQAIETNKVVSFHYRLAEVDREGSHGEWTEQSHGGEPLYYLHGYHNVIVGLEKALEGKKVGDKIEITLSPDQAYGPRNPEGVRRIPAKHLRYSHGQKKAQPGMLAAVETNQGIRPVVVLKAGKFNLDVDFNHPFAGKILFYEVEVISIREATEEEILHGHVHGHSDPQLRSREPLK</sequence>
<evidence type="ECO:0000256" key="2">
    <source>
        <dbReference type="ARBA" id="ARBA00004496"/>
    </source>
</evidence>
<protein>
    <recommendedName>
        <fullName evidence="4">peptidylprolyl isomerase</fullName>
        <ecNumber evidence="4">5.2.1.8</ecNumber>
    </recommendedName>
</protein>
<evidence type="ECO:0000256" key="1">
    <source>
        <dbReference type="ARBA" id="ARBA00000971"/>
    </source>
</evidence>
<dbReference type="EMBL" id="UINC01086724">
    <property type="protein sequence ID" value="SVC35442.1"/>
    <property type="molecule type" value="Genomic_DNA"/>
</dbReference>
<name>A0A382LK43_9ZZZZ</name>
<dbReference type="EC" id="5.2.1.8" evidence="4"/>
<evidence type="ECO:0000256" key="6">
    <source>
        <dbReference type="ARBA" id="ARBA00023110"/>
    </source>
</evidence>
<accession>A0A382LK43</accession>
<organism evidence="10">
    <name type="scientific">marine metagenome</name>
    <dbReference type="NCBI Taxonomy" id="408172"/>
    <lineage>
        <taxon>unclassified sequences</taxon>
        <taxon>metagenomes</taxon>
        <taxon>ecological metagenomes</taxon>
    </lineage>
</organism>
<dbReference type="InterPro" id="IPR046357">
    <property type="entry name" value="PPIase_dom_sf"/>
</dbReference>
<reference evidence="10" key="1">
    <citation type="submission" date="2018-05" db="EMBL/GenBank/DDBJ databases">
        <authorList>
            <person name="Lanie J.A."/>
            <person name="Ng W.-L."/>
            <person name="Kazmierczak K.M."/>
            <person name="Andrzejewski T.M."/>
            <person name="Davidsen T.M."/>
            <person name="Wayne K.J."/>
            <person name="Tettelin H."/>
            <person name="Glass J.I."/>
            <person name="Rusch D."/>
            <person name="Podicherti R."/>
            <person name="Tsui H.-C.T."/>
            <person name="Winkler M.E."/>
        </authorList>
    </citation>
    <scope>NUCLEOTIDE SEQUENCE</scope>
</reference>
<dbReference type="SUPFAM" id="SSF54534">
    <property type="entry name" value="FKBP-like"/>
    <property type="match status" value="1"/>
</dbReference>
<dbReference type="Pfam" id="PF00254">
    <property type="entry name" value="FKBP_C"/>
    <property type="match status" value="1"/>
</dbReference>
<feature type="domain" description="PPIase FKBP-type" evidence="9">
    <location>
        <begin position="17"/>
        <end position="96"/>
    </location>
</feature>
<evidence type="ECO:0000313" key="10">
    <source>
        <dbReference type="EMBL" id="SVC35442.1"/>
    </source>
</evidence>
<gene>
    <name evidence="10" type="ORF">METZ01_LOCUS288296</name>
</gene>
<dbReference type="Gene3D" id="3.10.50.40">
    <property type="match status" value="1"/>
</dbReference>
<dbReference type="PANTHER" id="PTHR47861">
    <property type="entry name" value="FKBP-TYPE PEPTIDYL-PROLYL CIS-TRANS ISOMERASE SLYD"/>
    <property type="match status" value="1"/>
</dbReference>
<evidence type="ECO:0000256" key="4">
    <source>
        <dbReference type="ARBA" id="ARBA00013194"/>
    </source>
</evidence>